<dbReference type="Pfam" id="PF05800">
    <property type="entry name" value="GvpO"/>
    <property type="match status" value="1"/>
</dbReference>
<gene>
    <name evidence="2" type="ORF">E1286_11255</name>
</gene>
<evidence type="ECO:0000313" key="2">
    <source>
        <dbReference type="EMBL" id="TDD51021.1"/>
    </source>
</evidence>
<proteinExistence type="predicted"/>
<organism evidence="2 3">
    <name type="scientific">Nonomuraea terrae</name>
    <dbReference type="NCBI Taxonomy" id="2530383"/>
    <lineage>
        <taxon>Bacteria</taxon>
        <taxon>Bacillati</taxon>
        <taxon>Actinomycetota</taxon>
        <taxon>Actinomycetes</taxon>
        <taxon>Streptosporangiales</taxon>
        <taxon>Streptosporangiaceae</taxon>
        <taxon>Nonomuraea</taxon>
    </lineage>
</organism>
<dbReference type="GO" id="GO:0031412">
    <property type="term" value="P:gas vesicle organization"/>
    <property type="evidence" value="ECO:0007669"/>
    <property type="project" value="InterPro"/>
</dbReference>
<name>A0A4R4YZL3_9ACTN</name>
<dbReference type="AlphaFoldDB" id="A0A4R4YZL3"/>
<accession>A0A4R4YZL3</accession>
<feature type="compositionally biased region" description="Low complexity" evidence="1">
    <location>
        <begin position="1"/>
        <end position="11"/>
    </location>
</feature>
<keyword evidence="3" id="KW-1185">Reference proteome</keyword>
<comment type="caution">
    <text evidence="2">The sequence shown here is derived from an EMBL/GenBank/DDBJ whole genome shotgun (WGS) entry which is preliminary data.</text>
</comment>
<protein>
    <submittedName>
        <fullName evidence="2">Gas vesicle protein</fullName>
    </submittedName>
</protein>
<dbReference type="EMBL" id="SMKQ01000023">
    <property type="protein sequence ID" value="TDD51021.1"/>
    <property type="molecule type" value="Genomic_DNA"/>
</dbReference>
<dbReference type="RefSeq" id="WP_132611446.1">
    <property type="nucleotide sequence ID" value="NZ_JBITLL010000011.1"/>
</dbReference>
<dbReference type="InterPro" id="IPR008634">
    <property type="entry name" value="Gas-vesicle_GvpO"/>
</dbReference>
<reference evidence="2 3" key="1">
    <citation type="submission" date="2019-03" db="EMBL/GenBank/DDBJ databases">
        <title>Draft genome sequences of novel Actinobacteria.</title>
        <authorList>
            <person name="Sahin N."/>
            <person name="Ay H."/>
            <person name="Saygin H."/>
        </authorList>
    </citation>
    <scope>NUCLEOTIDE SEQUENCE [LARGE SCALE GENOMIC DNA]</scope>
    <source>
        <strain evidence="2 3">CH32</strain>
    </source>
</reference>
<feature type="region of interest" description="Disordered" evidence="1">
    <location>
        <begin position="1"/>
        <end position="64"/>
    </location>
</feature>
<dbReference type="OrthoDB" id="163447at2"/>
<evidence type="ECO:0000313" key="3">
    <source>
        <dbReference type="Proteomes" id="UP000295302"/>
    </source>
</evidence>
<feature type="compositionally biased region" description="Low complexity" evidence="1">
    <location>
        <begin position="35"/>
        <end position="53"/>
    </location>
</feature>
<evidence type="ECO:0000256" key="1">
    <source>
        <dbReference type="SAM" id="MobiDB-lite"/>
    </source>
</evidence>
<dbReference type="Proteomes" id="UP000295302">
    <property type="component" value="Unassembled WGS sequence"/>
</dbReference>
<sequence length="144" mass="15631">MPTTRRTTVTKTRARPSTDEEEGTRAAASGEVDQRAPASGEAGARGAARPQRQQPRELTAATAGGVGVRHIADLTSKHTEGVTSVEPVEDGWIVSVEVVEDRRIPSSGDILAIYQAKIDREGSLLSYRRTRRYRRSNADIGEAF</sequence>